<sequence>MKSKLKNTDPKYTEPKYTEVKRHLKQTIDDGLFHAHDKMPSIRQLCEQLSVSKNTVIRAYQELEAMNIVYSQPRSGYRVQGAVTPLEISLPQPNSIDLLSLSKSILVQPTVKHHMPAGSAHPNTQSAAIRSLYAEIGRHSRQQTHIPSHYQLPPGNSHLVKQLLKISQDLGLQIKAQEIAITHGGQQAISLAFRALTKREDIVAVESPCYFGTLLLLESLGLKVVEIPSHSVEGIDISALEQALSQWPIKAILVTPNFNNPTGSQMPLEKRKQLLAVSGDTPIIEDDVFGGLYFQKQIPCLKMLDGKGRVIYINSLSKTLDSRLRIGWIIAGKYQAQIEKILLSENMGSLNLIQSAVAEFLESGKYRQHLAKMRRTYQLNQQRFAKLLTTSLNHYPSLQGQFQLSRPEGSFLCWLTLPSFIDSFDLYQRGLQNKISLLPGHLFATQGQFQHCIRFSVANFEDNMAWKESINKLTELIHLAASDHKT</sequence>
<dbReference type="PANTHER" id="PTHR46577:SF2">
    <property type="entry name" value="TRANSCRIPTIONAL REGULATORY PROTEIN"/>
    <property type="match status" value="1"/>
</dbReference>
<keyword evidence="4" id="KW-0238">DNA-binding</keyword>
<dbReference type="SUPFAM" id="SSF46785">
    <property type="entry name" value="Winged helix' DNA-binding domain"/>
    <property type="match status" value="1"/>
</dbReference>
<dbReference type="EMBL" id="RDOM01000011">
    <property type="protein sequence ID" value="MBF4271695.1"/>
    <property type="molecule type" value="Genomic_DNA"/>
</dbReference>
<keyword evidence="7" id="KW-0808">Transferase</keyword>
<protein>
    <submittedName>
        <fullName evidence="7">PLP-dependent aminotransferase family protein</fullName>
    </submittedName>
</protein>
<dbReference type="InterPro" id="IPR015421">
    <property type="entry name" value="PyrdxlP-dep_Trfase_major"/>
</dbReference>
<dbReference type="PROSITE" id="PS50949">
    <property type="entry name" value="HTH_GNTR"/>
    <property type="match status" value="1"/>
</dbReference>
<dbReference type="Gene3D" id="1.10.10.10">
    <property type="entry name" value="Winged helix-like DNA-binding domain superfamily/Winged helix DNA-binding domain"/>
    <property type="match status" value="1"/>
</dbReference>
<dbReference type="InterPro" id="IPR015424">
    <property type="entry name" value="PyrdxlP-dep_Trfase"/>
</dbReference>
<dbReference type="SMART" id="SM00345">
    <property type="entry name" value="HTH_GNTR"/>
    <property type="match status" value="1"/>
</dbReference>
<dbReference type="GO" id="GO:0003677">
    <property type="term" value="F:DNA binding"/>
    <property type="evidence" value="ECO:0007669"/>
    <property type="project" value="UniProtKB-KW"/>
</dbReference>
<dbReference type="CDD" id="cd00609">
    <property type="entry name" value="AAT_like"/>
    <property type="match status" value="1"/>
</dbReference>
<evidence type="ECO:0000259" key="6">
    <source>
        <dbReference type="PROSITE" id="PS50949"/>
    </source>
</evidence>
<dbReference type="Proteomes" id="UP000722957">
    <property type="component" value="Unassembled WGS sequence"/>
</dbReference>
<dbReference type="Pfam" id="PF00155">
    <property type="entry name" value="Aminotran_1_2"/>
    <property type="match status" value="1"/>
</dbReference>
<dbReference type="Pfam" id="PF00392">
    <property type="entry name" value="GntR"/>
    <property type="match status" value="1"/>
</dbReference>
<evidence type="ECO:0000256" key="3">
    <source>
        <dbReference type="ARBA" id="ARBA00023015"/>
    </source>
</evidence>
<dbReference type="RefSeq" id="WP_013868117.1">
    <property type="nucleotide sequence ID" value="NZ_CP020533.1"/>
</dbReference>
<evidence type="ECO:0000256" key="5">
    <source>
        <dbReference type="ARBA" id="ARBA00023163"/>
    </source>
</evidence>
<dbReference type="PANTHER" id="PTHR46577">
    <property type="entry name" value="HTH-TYPE TRANSCRIPTIONAL REGULATORY PROTEIN GABR"/>
    <property type="match status" value="1"/>
</dbReference>
<dbReference type="GO" id="GO:0030170">
    <property type="term" value="F:pyridoxal phosphate binding"/>
    <property type="evidence" value="ECO:0007669"/>
    <property type="project" value="InterPro"/>
</dbReference>
<keyword evidence="2" id="KW-0663">Pyridoxal phosphate</keyword>
<dbReference type="SUPFAM" id="SSF53383">
    <property type="entry name" value="PLP-dependent transferases"/>
    <property type="match status" value="1"/>
</dbReference>
<keyword evidence="5" id="KW-0804">Transcription</keyword>
<dbReference type="Gene3D" id="3.90.1150.10">
    <property type="entry name" value="Aspartate Aminotransferase, domain 1"/>
    <property type="match status" value="1"/>
</dbReference>
<evidence type="ECO:0000256" key="4">
    <source>
        <dbReference type="ARBA" id="ARBA00023125"/>
    </source>
</evidence>
<dbReference type="InterPro" id="IPR036390">
    <property type="entry name" value="WH_DNA-bd_sf"/>
</dbReference>
<dbReference type="InterPro" id="IPR051446">
    <property type="entry name" value="HTH_trans_reg/aminotransferase"/>
</dbReference>
<organism evidence="7 8">
    <name type="scientific">Vibrio anguillarum</name>
    <name type="common">Listonella anguillarum</name>
    <dbReference type="NCBI Taxonomy" id="55601"/>
    <lineage>
        <taxon>Bacteria</taxon>
        <taxon>Pseudomonadati</taxon>
        <taxon>Pseudomonadota</taxon>
        <taxon>Gammaproteobacteria</taxon>
        <taxon>Vibrionales</taxon>
        <taxon>Vibrionaceae</taxon>
        <taxon>Vibrio</taxon>
    </lineage>
</organism>
<comment type="similarity">
    <text evidence="1">In the C-terminal section; belongs to the class-I pyridoxal-phosphate-dependent aminotransferase family.</text>
</comment>
<evidence type="ECO:0000313" key="7">
    <source>
        <dbReference type="EMBL" id="MBF4271695.1"/>
    </source>
</evidence>
<proteinExistence type="inferred from homology"/>
<dbReference type="InterPro" id="IPR036388">
    <property type="entry name" value="WH-like_DNA-bd_sf"/>
</dbReference>
<keyword evidence="7" id="KW-0032">Aminotransferase</keyword>
<dbReference type="Gene3D" id="3.40.640.10">
    <property type="entry name" value="Type I PLP-dependent aspartate aminotransferase-like (Major domain)"/>
    <property type="match status" value="1"/>
</dbReference>
<evidence type="ECO:0000313" key="8">
    <source>
        <dbReference type="Proteomes" id="UP000722957"/>
    </source>
</evidence>
<dbReference type="GO" id="GO:0003700">
    <property type="term" value="F:DNA-binding transcription factor activity"/>
    <property type="evidence" value="ECO:0007669"/>
    <property type="project" value="InterPro"/>
</dbReference>
<evidence type="ECO:0000256" key="2">
    <source>
        <dbReference type="ARBA" id="ARBA00022898"/>
    </source>
</evidence>
<accession>A0AAW4ALJ5</accession>
<gene>
    <name evidence="7" type="ORF">EAY07_06485</name>
</gene>
<evidence type="ECO:0000256" key="1">
    <source>
        <dbReference type="ARBA" id="ARBA00005384"/>
    </source>
</evidence>
<dbReference type="AlphaFoldDB" id="A0AAW4ALJ5"/>
<dbReference type="GO" id="GO:0008483">
    <property type="term" value="F:transaminase activity"/>
    <property type="evidence" value="ECO:0007669"/>
    <property type="project" value="UniProtKB-KW"/>
</dbReference>
<name>A0AAW4ALJ5_VIBAN</name>
<dbReference type="InterPro" id="IPR000524">
    <property type="entry name" value="Tscrpt_reg_HTH_GntR"/>
</dbReference>
<comment type="caution">
    <text evidence="7">The sequence shown here is derived from an EMBL/GenBank/DDBJ whole genome shotgun (WGS) entry which is preliminary data.</text>
</comment>
<dbReference type="InterPro" id="IPR004839">
    <property type="entry name" value="Aminotransferase_I/II_large"/>
</dbReference>
<feature type="domain" description="HTH gntR-type" evidence="6">
    <location>
        <begin position="14"/>
        <end position="82"/>
    </location>
</feature>
<dbReference type="CDD" id="cd07377">
    <property type="entry name" value="WHTH_GntR"/>
    <property type="match status" value="1"/>
</dbReference>
<dbReference type="InterPro" id="IPR015422">
    <property type="entry name" value="PyrdxlP-dep_Trfase_small"/>
</dbReference>
<reference evidence="7 8" key="1">
    <citation type="journal article" date="2021" name="PeerJ">
        <title>Analysis of 44 Vibrio anguillarum genomes reveals high genetic diversity.</title>
        <authorList>
            <person name="Hansen M.J."/>
            <person name="Dalsgaard I."/>
        </authorList>
    </citation>
    <scope>NUCLEOTIDE SEQUENCE [LARGE SCALE GENOMIC DNA]</scope>
    <source>
        <strain evidence="7 8">17-16730-2A</strain>
    </source>
</reference>
<dbReference type="KEGG" id="vau:VANGNB10_cII0915"/>
<keyword evidence="3" id="KW-0805">Transcription regulation</keyword>